<sequence length="121" mass="13795">MGELLSVADTSKSMGHQSGRAVLRQAFRRLEHEVPGKVARVLRSLRHPNSRWIRIPAGLLLILGGIFSFLPVLGLWMLPLGLLLIARDVPILQKPVGRFTLWAIQKWASLRQRFFPERPLR</sequence>
<dbReference type="PATRIC" id="fig|864069.3.peg.5064"/>
<protein>
    <recommendedName>
        <fullName evidence="4">Transmembrane protein (PGPGW)</fullName>
    </recommendedName>
</protein>
<keyword evidence="3" id="KW-1185">Reference proteome</keyword>
<evidence type="ECO:0008006" key="4">
    <source>
        <dbReference type="Google" id="ProtNLM"/>
    </source>
</evidence>
<dbReference type="eggNOG" id="ENOG5032YAU">
    <property type="taxonomic scope" value="Bacteria"/>
</dbReference>
<dbReference type="Proteomes" id="UP000003947">
    <property type="component" value="Unassembled WGS sequence"/>
</dbReference>
<dbReference type="AlphaFoldDB" id="I4YVX6"/>
<gene>
    <name evidence="2" type="ORF">MicloDRAFT_00046960</name>
</gene>
<name>I4YVX6_9HYPH</name>
<keyword evidence="1" id="KW-1133">Transmembrane helix</keyword>
<accession>I4YVX6</accession>
<keyword evidence="1" id="KW-0812">Transmembrane</keyword>
<feature type="transmembrane region" description="Helical" evidence="1">
    <location>
        <begin position="52"/>
        <end position="85"/>
    </location>
</feature>
<evidence type="ECO:0000313" key="2">
    <source>
        <dbReference type="EMBL" id="EIM28118.1"/>
    </source>
</evidence>
<evidence type="ECO:0000256" key="1">
    <source>
        <dbReference type="SAM" id="Phobius"/>
    </source>
</evidence>
<proteinExistence type="predicted"/>
<keyword evidence="1" id="KW-0472">Membrane</keyword>
<dbReference type="HOGENOM" id="CLU_145985_1_0_5"/>
<evidence type="ECO:0000313" key="3">
    <source>
        <dbReference type="Proteomes" id="UP000003947"/>
    </source>
</evidence>
<dbReference type="EMBL" id="JH660645">
    <property type="protein sequence ID" value="EIM28118.1"/>
    <property type="molecule type" value="Genomic_DNA"/>
</dbReference>
<reference evidence="2 3" key="1">
    <citation type="submission" date="2012-02" db="EMBL/GenBank/DDBJ databases">
        <title>Improved High-Quality Draft sequence of Microvirga sp. WSM3557.</title>
        <authorList>
            <consortium name="US DOE Joint Genome Institute"/>
            <person name="Lucas S."/>
            <person name="Han J."/>
            <person name="Lapidus A."/>
            <person name="Cheng J.-F."/>
            <person name="Goodwin L."/>
            <person name="Pitluck S."/>
            <person name="Peters L."/>
            <person name="Zhang X."/>
            <person name="Detter J.C."/>
            <person name="Han C."/>
            <person name="Tapia R."/>
            <person name="Land M."/>
            <person name="Hauser L."/>
            <person name="Kyrpides N."/>
            <person name="Ivanova N."/>
            <person name="Pagani I."/>
            <person name="Brau L."/>
            <person name="Yates R."/>
            <person name="O'Hara G."/>
            <person name="Rui T."/>
            <person name="Howieson J."/>
            <person name="Reeve W."/>
            <person name="Woyke T."/>
        </authorList>
    </citation>
    <scope>NUCLEOTIDE SEQUENCE [LARGE SCALE GENOMIC DNA]</scope>
    <source>
        <strain evidence="2 3">WSM3557</strain>
    </source>
</reference>
<organism evidence="2 3">
    <name type="scientific">Microvirga lotononidis</name>
    <dbReference type="NCBI Taxonomy" id="864069"/>
    <lineage>
        <taxon>Bacteria</taxon>
        <taxon>Pseudomonadati</taxon>
        <taxon>Pseudomonadota</taxon>
        <taxon>Alphaproteobacteria</taxon>
        <taxon>Hyphomicrobiales</taxon>
        <taxon>Methylobacteriaceae</taxon>
        <taxon>Microvirga</taxon>
    </lineage>
</organism>